<proteinExistence type="inferred from homology"/>
<reference evidence="11 12" key="1">
    <citation type="submission" date="2011-09" db="EMBL/GenBank/DDBJ databases">
        <title>The permanent draft genome of Caldithrix abyssi DSM 13497.</title>
        <authorList>
            <consortium name="US DOE Joint Genome Institute (JGI-PGF)"/>
            <person name="Lucas S."/>
            <person name="Han J."/>
            <person name="Lapidus A."/>
            <person name="Bruce D."/>
            <person name="Goodwin L."/>
            <person name="Pitluck S."/>
            <person name="Peters L."/>
            <person name="Kyrpides N."/>
            <person name="Mavromatis K."/>
            <person name="Ivanova N."/>
            <person name="Mikhailova N."/>
            <person name="Chertkov O."/>
            <person name="Detter J.C."/>
            <person name="Tapia R."/>
            <person name="Han C."/>
            <person name="Land M."/>
            <person name="Hauser L."/>
            <person name="Markowitz V."/>
            <person name="Cheng J.-F."/>
            <person name="Hugenholtz P."/>
            <person name="Woyke T."/>
            <person name="Wu D."/>
            <person name="Spring S."/>
            <person name="Brambilla E."/>
            <person name="Klenk H.-P."/>
            <person name="Eisen J.A."/>
        </authorList>
    </citation>
    <scope>NUCLEOTIDE SEQUENCE [LARGE SCALE GENOMIC DNA]</scope>
    <source>
        <strain evidence="11 12">DSM 13497</strain>
    </source>
</reference>
<dbReference type="AlphaFoldDB" id="H1XQQ3"/>
<dbReference type="FunFam" id="3.20.20.70:FF:000018">
    <property type="entry name" value="Probable transaldolase"/>
    <property type="match status" value="1"/>
</dbReference>
<evidence type="ECO:0000256" key="2">
    <source>
        <dbReference type="ARBA" id="ARBA00004857"/>
    </source>
</evidence>
<protein>
    <recommendedName>
        <fullName evidence="9">Probable transaldolase</fullName>
        <ecNumber evidence="9">2.2.1.2</ecNumber>
    </recommendedName>
</protein>
<dbReference type="Pfam" id="PF00923">
    <property type="entry name" value="TAL_FSA"/>
    <property type="match status" value="1"/>
</dbReference>
<organism evidence="11 12">
    <name type="scientific">Caldithrix abyssi DSM 13497</name>
    <dbReference type="NCBI Taxonomy" id="880073"/>
    <lineage>
        <taxon>Bacteria</taxon>
        <taxon>Pseudomonadati</taxon>
        <taxon>Calditrichota</taxon>
        <taxon>Calditrichia</taxon>
        <taxon>Calditrichales</taxon>
        <taxon>Calditrichaceae</taxon>
        <taxon>Caldithrix</taxon>
    </lineage>
</organism>
<keyword evidence="12" id="KW-1185">Reference proteome</keyword>
<dbReference type="InterPro" id="IPR033919">
    <property type="entry name" value="TSA/FSA_arc/bac"/>
</dbReference>
<dbReference type="PANTHER" id="PTHR10683:SF40">
    <property type="entry name" value="FRUCTOSE-6-PHOSPHATE ALDOLASE 1-RELATED"/>
    <property type="match status" value="1"/>
</dbReference>
<comment type="catalytic activity">
    <reaction evidence="8 9">
        <text>D-sedoheptulose 7-phosphate + D-glyceraldehyde 3-phosphate = D-erythrose 4-phosphate + beta-D-fructose 6-phosphate</text>
        <dbReference type="Rhea" id="RHEA:17053"/>
        <dbReference type="ChEBI" id="CHEBI:16897"/>
        <dbReference type="ChEBI" id="CHEBI:57483"/>
        <dbReference type="ChEBI" id="CHEBI:57634"/>
        <dbReference type="ChEBI" id="CHEBI:59776"/>
        <dbReference type="EC" id="2.2.1.2"/>
    </reaction>
</comment>
<gene>
    <name evidence="9 10" type="primary">tal</name>
    <name evidence="10" type="ORF">Cabys_1563</name>
    <name evidence="11" type="ORF">Calab_2718</name>
</gene>
<evidence type="ECO:0000313" key="13">
    <source>
        <dbReference type="Proteomes" id="UP000183868"/>
    </source>
</evidence>
<dbReference type="InterPro" id="IPR004731">
    <property type="entry name" value="Transaldolase_3B/F6P_aldolase"/>
</dbReference>
<dbReference type="HAMAP" id="MF_00494">
    <property type="entry name" value="Transaldolase_3b"/>
    <property type="match status" value="1"/>
</dbReference>
<keyword evidence="6 9" id="KW-0570">Pentose shunt</keyword>
<evidence type="ECO:0000256" key="3">
    <source>
        <dbReference type="ARBA" id="ARBA00005740"/>
    </source>
</evidence>
<dbReference type="eggNOG" id="COG0176">
    <property type="taxonomic scope" value="Bacteria"/>
</dbReference>
<dbReference type="GO" id="GO:0042182">
    <property type="term" value="P:ketone catabolic process"/>
    <property type="evidence" value="ECO:0007669"/>
    <property type="project" value="UniProtKB-ARBA"/>
</dbReference>
<dbReference type="RefSeq" id="WP_006929618.1">
    <property type="nucleotide sequence ID" value="NZ_CM001402.1"/>
</dbReference>
<evidence type="ECO:0000256" key="5">
    <source>
        <dbReference type="ARBA" id="ARBA00022679"/>
    </source>
</evidence>
<dbReference type="UniPathway" id="UPA00115">
    <property type="reaction ID" value="UER00414"/>
</dbReference>
<dbReference type="HOGENOM" id="CLU_079764_0_0_0"/>
<dbReference type="PANTHER" id="PTHR10683">
    <property type="entry name" value="TRANSALDOLASE"/>
    <property type="match status" value="1"/>
</dbReference>
<evidence type="ECO:0000256" key="8">
    <source>
        <dbReference type="ARBA" id="ARBA00048810"/>
    </source>
</evidence>
<dbReference type="PROSITE" id="PS01054">
    <property type="entry name" value="TRANSALDOLASE_1"/>
    <property type="match status" value="1"/>
</dbReference>
<reference evidence="10 13" key="2">
    <citation type="submission" date="2016-11" db="EMBL/GenBank/DDBJ databases">
        <title>Genomic analysis of Caldithrix abyssi and proposal of a novel bacterial phylum Caldithrichaeota.</title>
        <authorList>
            <person name="Kublanov I."/>
            <person name="Sigalova O."/>
            <person name="Gavrilov S."/>
            <person name="Lebedinsky A."/>
            <person name="Ivanova N."/>
            <person name="Daum C."/>
            <person name="Reddy T."/>
            <person name="Klenk H.P."/>
            <person name="Goker M."/>
            <person name="Reva O."/>
            <person name="Miroshnichenko M."/>
            <person name="Kyprides N."/>
            <person name="Woyke T."/>
            <person name="Gelfand M."/>
        </authorList>
    </citation>
    <scope>NUCLEOTIDE SEQUENCE [LARGE SCALE GENOMIC DNA]</scope>
    <source>
        <strain evidence="10 13">LF13</strain>
    </source>
</reference>
<dbReference type="Proteomes" id="UP000183868">
    <property type="component" value="Chromosome"/>
</dbReference>
<dbReference type="STRING" id="880073.Cabys_1563"/>
<evidence type="ECO:0000256" key="6">
    <source>
        <dbReference type="ARBA" id="ARBA00023126"/>
    </source>
</evidence>
<dbReference type="GO" id="GO:0004801">
    <property type="term" value="F:transaldolase activity"/>
    <property type="evidence" value="ECO:0007669"/>
    <property type="project" value="UniProtKB-UniRule"/>
</dbReference>
<evidence type="ECO:0000313" key="10">
    <source>
        <dbReference type="EMBL" id="APF18312.1"/>
    </source>
</evidence>
<keyword evidence="7 9" id="KW-0704">Schiff base</keyword>
<evidence type="ECO:0000313" key="11">
    <source>
        <dbReference type="EMBL" id="EHO42326.1"/>
    </source>
</evidence>
<dbReference type="EMBL" id="CM001402">
    <property type="protein sequence ID" value="EHO42326.1"/>
    <property type="molecule type" value="Genomic_DNA"/>
</dbReference>
<dbReference type="PROSITE" id="PS00958">
    <property type="entry name" value="TRANSALDOLASE_2"/>
    <property type="match status" value="1"/>
</dbReference>
<evidence type="ECO:0000256" key="9">
    <source>
        <dbReference type="HAMAP-Rule" id="MF_00494"/>
    </source>
</evidence>
<dbReference type="KEGG" id="caby:Cabys_1563"/>
<accession>H1XQQ3</accession>
<dbReference type="SUPFAM" id="SSF51569">
    <property type="entry name" value="Aldolase"/>
    <property type="match status" value="1"/>
</dbReference>
<name>H1XQQ3_CALAY</name>
<dbReference type="GO" id="GO:0016832">
    <property type="term" value="F:aldehyde-lyase activity"/>
    <property type="evidence" value="ECO:0007669"/>
    <property type="project" value="InterPro"/>
</dbReference>
<dbReference type="Proteomes" id="UP000004671">
    <property type="component" value="Chromosome"/>
</dbReference>
<dbReference type="InterPro" id="IPR013785">
    <property type="entry name" value="Aldolase_TIM"/>
</dbReference>
<dbReference type="EMBL" id="CP018099">
    <property type="protein sequence ID" value="APF18312.1"/>
    <property type="molecule type" value="Genomic_DNA"/>
</dbReference>
<dbReference type="InterPro" id="IPR001585">
    <property type="entry name" value="TAL/FSA"/>
</dbReference>
<evidence type="ECO:0000256" key="1">
    <source>
        <dbReference type="ARBA" id="ARBA00004496"/>
    </source>
</evidence>
<dbReference type="NCBIfam" id="TIGR00875">
    <property type="entry name" value="fsa_talC_mipB"/>
    <property type="match status" value="1"/>
</dbReference>
<dbReference type="CDD" id="cd00956">
    <property type="entry name" value="Transaldolase_FSA"/>
    <property type="match status" value="1"/>
</dbReference>
<comment type="pathway">
    <text evidence="2 9">Carbohydrate degradation; pentose phosphate pathway; D-glyceraldehyde 3-phosphate and beta-D-fructose 6-phosphate from D-ribose 5-phosphate and D-xylulose 5-phosphate (non-oxidative stage): step 2/3.</text>
</comment>
<dbReference type="GO" id="GO:0006098">
    <property type="term" value="P:pentose-phosphate shunt"/>
    <property type="evidence" value="ECO:0007669"/>
    <property type="project" value="UniProtKB-UniRule"/>
</dbReference>
<dbReference type="PaxDb" id="880073-Calab_2718"/>
<dbReference type="GO" id="GO:0005975">
    <property type="term" value="P:carbohydrate metabolic process"/>
    <property type="evidence" value="ECO:0007669"/>
    <property type="project" value="InterPro"/>
</dbReference>
<dbReference type="InterPro" id="IPR022999">
    <property type="entry name" value="Transaldolase_3B"/>
</dbReference>
<dbReference type="OrthoDB" id="9807051at2"/>
<dbReference type="FunCoup" id="H1XQQ3">
    <property type="interactions" value="233"/>
</dbReference>
<comment type="similarity">
    <text evidence="3 9">Belongs to the transaldolase family. Type 3B subfamily.</text>
</comment>
<dbReference type="GO" id="GO:0005737">
    <property type="term" value="C:cytoplasm"/>
    <property type="evidence" value="ECO:0007669"/>
    <property type="project" value="UniProtKB-SubCell"/>
</dbReference>
<evidence type="ECO:0000313" key="12">
    <source>
        <dbReference type="Proteomes" id="UP000004671"/>
    </source>
</evidence>
<keyword evidence="4 9" id="KW-0963">Cytoplasm</keyword>
<keyword evidence="5 9" id="KW-0808">Transferase</keyword>
<dbReference type="EC" id="2.2.1.2" evidence="9"/>
<dbReference type="Gene3D" id="3.20.20.70">
    <property type="entry name" value="Aldolase class I"/>
    <property type="match status" value="1"/>
</dbReference>
<sequence>MKFFIDSANIDEIREAASLGIVDGVTTNPTLLAKEQGKPQDIFKQICEIVDGPVNAEVISLDWQGIVEEGRELAKIHSNIVIKIPMTKDGLKAVKVFASEGIKTNVTLIFSPIQALMAARAGATFVCPFVGRLDDITQDGMELIAQIKQIFDNYMLDTEIIVASIRHPMHVVESAMIGADIATIPFAVVEKMIKHPLTDIGIERFLADWEKVQKK</sequence>
<evidence type="ECO:0000256" key="7">
    <source>
        <dbReference type="ARBA" id="ARBA00023270"/>
    </source>
</evidence>
<feature type="active site" description="Schiff-base intermediate with substrate" evidence="9">
    <location>
        <position position="83"/>
    </location>
</feature>
<comment type="function">
    <text evidence="9">Transaldolase is important for the balance of metabolites in the pentose-phosphate pathway.</text>
</comment>
<evidence type="ECO:0000256" key="4">
    <source>
        <dbReference type="ARBA" id="ARBA00022490"/>
    </source>
</evidence>
<comment type="subcellular location">
    <subcellularLocation>
        <location evidence="1 9">Cytoplasm</location>
    </subcellularLocation>
</comment>
<dbReference type="InterPro" id="IPR018225">
    <property type="entry name" value="Transaldolase_AS"/>
</dbReference>
<dbReference type="InParanoid" id="H1XQQ3"/>